<keyword evidence="1" id="KW-0812">Transmembrane</keyword>
<dbReference type="GeneID" id="11531821"/>
<accession>G8C0S8</accession>
<keyword evidence="1" id="KW-0472">Membrane</keyword>
<protein>
    <submittedName>
        <fullName evidence="2">Uncharacterized protein</fullName>
    </submittedName>
</protein>
<organism evidence="2 3">
    <name type="scientific">Tetrapisispora phaffii (strain ATCC 24235 / CBS 4417 / NBRC 1672 / NRRL Y-8282 / UCD 70-5)</name>
    <name type="common">Yeast</name>
    <name type="synonym">Fabospora phaffii</name>
    <dbReference type="NCBI Taxonomy" id="1071381"/>
    <lineage>
        <taxon>Eukaryota</taxon>
        <taxon>Fungi</taxon>
        <taxon>Dikarya</taxon>
        <taxon>Ascomycota</taxon>
        <taxon>Saccharomycotina</taxon>
        <taxon>Saccharomycetes</taxon>
        <taxon>Saccharomycetales</taxon>
        <taxon>Saccharomycetaceae</taxon>
        <taxon>Tetrapisispora</taxon>
    </lineage>
</organism>
<dbReference type="Proteomes" id="UP000005666">
    <property type="component" value="Chromosome 13"/>
</dbReference>
<proteinExistence type="predicted"/>
<reference evidence="2 3" key="1">
    <citation type="journal article" date="2011" name="Proc. Natl. Acad. Sci. U.S.A.">
        <title>Evolutionary erosion of yeast sex chromosomes by mating-type switching accidents.</title>
        <authorList>
            <person name="Gordon J.L."/>
            <person name="Armisen D."/>
            <person name="Proux-Wera E."/>
            <person name="Oheigeartaigh S.S."/>
            <person name="Byrne K.P."/>
            <person name="Wolfe K.H."/>
        </authorList>
    </citation>
    <scope>NUCLEOTIDE SEQUENCE [LARGE SCALE GENOMIC DNA]</scope>
    <source>
        <strain evidence="3">ATCC 24235 / CBS 4417 / NBRC 1672 / NRRL Y-8282 / UCD 70-5</strain>
    </source>
</reference>
<dbReference type="KEGG" id="tpf:TPHA_0M00110"/>
<dbReference type="RefSeq" id="XP_003688023.1">
    <property type="nucleotide sequence ID" value="XM_003687975.1"/>
</dbReference>
<dbReference type="AlphaFoldDB" id="G8C0S8"/>
<name>G8C0S8_TETPH</name>
<evidence type="ECO:0000256" key="1">
    <source>
        <dbReference type="SAM" id="Phobius"/>
    </source>
</evidence>
<dbReference type="EMBL" id="HE612868">
    <property type="protein sequence ID" value="CCE65589.1"/>
    <property type="molecule type" value="Genomic_DNA"/>
</dbReference>
<dbReference type="HOGENOM" id="CLU_1705432_0_0_1"/>
<keyword evidence="3" id="KW-1185">Reference proteome</keyword>
<feature type="transmembrane region" description="Helical" evidence="1">
    <location>
        <begin position="118"/>
        <end position="139"/>
    </location>
</feature>
<evidence type="ECO:0000313" key="3">
    <source>
        <dbReference type="Proteomes" id="UP000005666"/>
    </source>
</evidence>
<sequence>MLNTSSDINFQFGLRRLSISVIRIRNHHKCDMYSFVIQVCGLFGQTLNQIRQDINIFNNFYTQHILRFIVEGVRYRKEEIMLLYKLANKCALSVKEIRTIVLIRIPYTLLNHHLRRNLLLYTFFSLDVVSISISISISVPGRPRASAKKIQRAA</sequence>
<keyword evidence="1" id="KW-1133">Transmembrane helix</keyword>
<gene>
    <name evidence="2" type="primary">TPHA0M00110</name>
    <name evidence="2" type="ordered locus">TPHA_0M00110</name>
</gene>
<evidence type="ECO:0000313" key="2">
    <source>
        <dbReference type="EMBL" id="CCE65589.1"/>
    </source>
</evidence>